<proteinExistence type="predicted"/>
<evidence type="ECO:0000313" key="3">
    <source>
        <dbReference type="EMBL" id="WNC17903.1"/>
    </source>
</evidence>
<protein>
    <submittedName>
        <fullName evidence="3">SAF domain-containing protein</fullName>
    </submittedName>
</protein>
<reference evidence="3 4" key="1">
    <citation type="submission" date="2023-09" db="EMBL/GenBank/DDBJ databases">
        <title>Complete Genome and Methylome dissection of Bacillus brevis NEB573 original source of BbsI restriction endonuclease.</title>
        <authorList>
            <person name="Fomenkov A."/>
            <person name="Roberts R.D."/>
        </authorList>
    </citation>
    <scope>NUCLEOTIDE SEQUENCE [LARGE SCALE GENOMIC DNA]</scope>
    <source>
        <strain evidence="3 4">NEB573</strain>
        <plasmid evidence="3 4">pBbsI</plasmid>
    </source>
</reference>
<sequence length="308" mass="34752">MNKWLAITVGTLFIGASSFGFYAFTSSYEQKMTTMTTYTPVKLIPAGELITREMIQEVTIPKAKHFDGALLEPESIIGKRALVPIGEQEEFLPWKLNEKKIVPTGDEQLISFPINFVESANNFIRRGDEVTIWAEYNRSPRITYFDANGQKVPFTFEEIHSNLLGDVSHYTKKVDYVEKLVEKVTVTNVKDNTGREVRDQEASTDTLNQLKRITPVQRDSYYMENFRMKPTGTPANITLMLTPEQYSKIVEAQTFQATIKVGVGNPYGDLSNLANLPVLNPIPSSQQTEKAVDKQASNEKQQAPAEKK</sequence>
<feature type="region of interest" description="Disordered" evidence="1">
    <location>
        <begin position="281"/>
        <end position="308"/>
    </location>
</feature>
<organism evidence="3 4">
    <name type="scientific">Brevibacillus brevis</name>
    <name type="common">Bacillus brevis</name>
    <dbReference type="NCBI Taxonomy" id="1393"/>
    <lineage>
        <taxon>Bacteria</taxon>
        <taxon>Bacillati</taxon>
        <taxon>Bacillota</taxon>
        <taxon>Bacilli</taxon>
        <taxon>Bacillales</taxon>
        <taxon>Paenibacillaceae</taxon>
        <taxon>Brevibacillus</taxon>
    </lineage>
</organism>
<evidence type="ECO:0000256" key="1">
    <source>
        <dbReference type="SAM" id="MobiDB-lite"/>
    </source>
</evidence>
<feature type="domain" description="SAF" evidence="2">
    <location>
        <begin position="41"/>
        <end position="86"/>
    </location>
</feature>
<keyword evidence="3" id="KW-0614">Plasmid</keyword>
<evidence type="ECO:0000259" key="2">
    <source>
        <dbReference type="Pfam" id="PF08666"/>
    </source>
</evidence>
<name>A0ABY9TCR0_BREBE</name>
<dbReference type="InterPro" id="IPR013974">
    <property type="entry name" value="SAF"/>
</dbReference>
<dbReference type="Pfam" id="PF08666">
    <property type="entry name" value="SAF"/>
    <property type="match status" value="1"/>
</dbReference>
<dbReference type="RefSeq" id="WP_310774703.1">
    <property type="nucleotide sequence ID" value="NZ_CP134052.1"/>
</dbReference>
<dbReference type="CDD" id="cd11614">
    <property type="entry name" value="SAF_CpaB_FlgA_like"/>
    <property type="match status" value="1"/>
</dbReference>
<keyword evidence="4" id="KW-1185">Reference proteome</keyword>
<gene>
    <name evidence="3" type="ORF">RGB73_30505</name>
</gene>
<accession>A0ABY9TCR0</accession>
<geneLocation type="plasmid" evidence="3 4">
    <name>pBbsI</name>
</geneLocation>
<dbReference type="EMBL" id="CP134052">
    <property type="protein sequence ID" value="WNC17903.1"/>
    <property type="molecule type" value="Genomic_DNA"/>
</dbReference>
<dbReference type="Proteomes" id="UP001256827">
    <property type="component" value="Plasmid pBbsI"/>
</dbReference>
<evidence type="ECO:0000313" key="4">
    <source>
        <dbReference type="Proteomes" id="UP001256827"/>
    </source>
</evidence>